<dbReference type="Proteomes" id="UP000198727">
    <property type="component" value="Unassembled WGS sequence"/>
</dbReference>
<dbReference type="PROSITE" id="PS50843">
    <property type="entry name" value="EXPANSIN_CBD"/>
    <property type="match status" value="1"/>
</dbReference>
<dbReference type="InterPro" id="IPR013783">
    <property type="entry name" value="Ig-like_fold"/>
</dbReference>
<dbReference type="InterPro" id="IPR023827">
    <property type="entry name" value="Peptidase_S8_Asp-AS"/>
</dbReference>
<evidence type="ECO:0000259" key="10">
    <source>
        <dbReference type="PROSITE" id="PS50843"/>
    </source>
</evidence>
<dbReference type="GO" id="GO:0005975">
    <property type="term" value="P:carbohydrate metabolic process"/>
    <property type="evidence" value="ECO:0007669"/>
    <property type="project" value="UniProtKB-ARBA"/>
</dbReference>
<dbReference type="PROSITE" id="PS00136">
    <property type="entry name" value="SUBTILASE_ASP"/>
    <property type="match status" value="1"/>
</dbReference>
<dbReference type="RefSeq" id="WP_092536381.1">
    <property type="nucleotide sequence ID" value="NZ_FOWW01000013.1"/>
</dbReference>
<keyword evidence="2 6" id="KW-0645">Protease</keyword>
<dbReference type="GO" id="GO:0004252">
    <property type="term" value="F:serine-type endopeptidase activity"/>
    <property type="evidence" value="ECO:0007669"/>
    <property type="project" value="UniProtKB-UniRule"/>
</dbReference>
<feature type="region of interest" description="Disordered" evidence="8">
    <location>
        <begin position="381"/>
        <end position="400"/>
    </location>
</feature>
<dbReference type="InterPro" id="IPR007117">
    <property type="entry name" value="Expansin_CBD"/>
</dbReference>
<dbReference type="Pfam" id="PF00082">
    <property type="entry name" value="Peptidase_S8"/>
    <property type="match status" value="1"/>
</dbReference>
<dbReference type="InterPro" id="IPR050131">
    <property type="entry name" value="Peptidase_S8_subtilisin-like"/>
</dbReference>
<dbReference type="InterPro" id="IPR036852">
    <property type="entry name" value="Peptidase_S8/S53_dom_sf"/>
</dbReference>
<evidence type="ECO:0000256" key="9">
    <source>
        <dbReference type="SAM" id="SignalP"/>
    </source>
</evidence>
<gene>
    <name evidence="11" type="ORF">SAMN05421810_113103</name>
</gene>
<dbReference type="PRINTS" id="PR00723">
    <property type="entry name" value="SUBTILISIN"/>
</dbReference>
<dbReference type="InterPro" id="IPR000209">
    <property type="entry name" value="Peptidase_S8/S53_dom"/>
</dbReference>
<dbReference type="InterPro" id="IPR014756">
    <property type="entry name" value="Ig_E-set"/>
</dbReference>
<dbReference type="AlphaFoldDB" id="A0A1I6AMW0"/>
<feature type="region of interest" description="Disordered" evidence="8">
    <location>
        <begin position="246"/>
        <end position="265"/>
    </location>
</feature>
<name>A0A1I6AMW0_9PSEU</name>
<evidence type="ECO:0000313" key="12">
    <source>
        <dbReference type="Proteomes" id="UP000198727"/>
    </source>
</evidence>
<dbReference type="SUPFAM" id="SSF52743">
    <property type="entry name" value="Subtilisin-like"/>
    <property type="match status" value="1"/>
</dbReference>
<feature type="active site" description="Charge relay system" evidence="5 6">
    <location>
        <position position="256"/>
    </location>
</feature>
<evidence type="ECO:0000256" key="2">
    <source>
        <dbReference type="ARBA" id="ARBA00022670"/>
    </source>
</evidence>
<dbReference type="EMBL" id="FOWW01000013">
    <property type="protein sequence ID" value="SFQ70041.1"/>
    <property type="molecule type" value="Genomic_DNA"/>
</dbReference>
<proteinExistence type="inferred from homology"/>
<dbReference type="SUPFAM" id="SSF81296">
    <property type="entry name" value="E set domains"/>
    <property type="match status" value="1"/>
</dbReference>
<dbReference type="PROSITE" id="PS00138">
    <property type="entry name" value="SUBTILASE_SER"/>
    <property type="match status" value="1"/>
</dbReference>
<evidence type="ECO:0000256" key="5">
    <source>
        <dbReference type="PIRSR" id="PIRSR615500-1"/>
    </source>
</evidence>
<dbReference type="Gene3D" id="3.40.50.200">
    <property type="entry name" value="Peptidase S8/S53 domain"/>
    <property type="match status" value="1"/>
</dbReference>
<feature type="domain" description="Expansin-like CBD" evidence="10">
    <location>
        <begin position="1147"/>
        <end position="1227"/>
    </location>
</feature>
<feature type="signal peptide" evidence="9">
    <location>
        <begin position="1"/>
        <end position="28"/>
    </location>
</feature>
<evidence type="ECO:0000256" key="4">
    <source>
        <dbReference type="ARBA" id="ARBA00022825"/>
    </source>
</evidence>
<organism evidence="11 12">
    <name type="scientific">Amycolatopsis arida</name>
    <dbReference type="NCBI Taxonomy" id="587909"/>
    <lineage>
        <taxon>Bacteria</taxon>
        <taxon>Bacillati</taxon>
        <taxon>Actinomycetota</taxon>
        <taxon>Actinomycetes</taxon>
        <taxon>Pseudonocardiales</taxon>
        <taxon>Pseudonocardiaceae</taxon>
        <taxon>Amycolatopsis</taxon>
    </lineage>
</organism>
<dbReference type="InterPro" id="IPR022398">
    <property type="entry name" value="Peptidase_S8_His-AS"/>
</dbReference>
<protein>
    <submittedName>
        <fullName evidence="11">Subtilase family protein</fullName>
    </submittedName>
</protein>
<dbReference type="PANTHER" id="PTHR43806">
    <property type="entry name" value="PEPTIDASE S8"/>
    <property type="match status" value="1"/>
</dbReference>
<comment type="similarity">
    <text evidence="1 6 7">Belongs to the peptidase S8 family.</text>
</comment>
<evidence type="ECO:0000256" key="7">
    <source>
        <dbReference type="RuleBase" id="RU003355"/>
    </source>
</evidence>
<evidence type="ECO:0000256" key="6">
    <source>
        <dbReference type="PROSITE-ProRule" id="PRU01240"/>
    </source>
</evidence>
<keyword evidence="4 6" id="KW-0720">Serine protease</keyword>
<dbReference type="PANTHER" id="PTHR43806:SF65">
    <property type="entry name" value="SERINE PROTEASE APRX"/>
    <property type="match status" value="1"/>
</dbReference>
<feature type="chain" id="PRO_5011527562" evidence="9">
    <location>
        <begin position="29"/>
        <end position="1227"/>
    </location>
</feature>
<dbReference type="STRING" id="587909.SAMN05421810_113103"/>
<dbReference type="InterPro" id="IPR023828">
    <property type="entry name" value="Peptidase_S8_Ser-AS"/>
</dbReference>
<evidence type="ECO:0000256" key="8">
    <source>
        <dbReference type="SAM" id="MobiDB-lite"/>
    </source>
</evidence>
<feature type="active site" description="Charge relay system" evidence="5 6">
    <location>
        <position position="434"/>
    </location>
</feature>
<dbReference type="OrthoDB" id="9795680at2"/>
<dbReference type="GO" id="GO:0006508">
    <property type="term" value="P:proteolysis"/>
    <property type="evidence" value="ECO:0007669"/>
    <property type="project" value="UniProtKB-KW"/>
</dbReference>
<accession>A0A1I6AMW0</accession>
<dbReference type="Gene3D" id="2.60.40.10">
    <property type="entry name" value="Immunoglobulins"/>
    <property type="match status" value="1"/>
</dbReference>
<evidence type="ECO:0000313" key="11">
    <source>
        <dbReference type="EMBL" id="SFQ70041.1"/>
    </source>
</evidence>
<keyword evidence="12" id="KW-1185">Reference proteome</keyword>
<keyword evidence="3 6" id="KW-0378">Hydrolase</keyword>
<feature type="active site" description="Charge relay system" evidence="5 6">
    <location>
        <position position="224"/>
    </location>
</feature>
<dbReference type="PROSITE" id="PS00137">
    <property type="entry name" value="SUBTILASE_HIS"/>
    <property type="match status" value="1"/>
</dbReference>
<reference evidence="12" key="1">
    <citation type="submission" date="2016-10" db="EMBL/GenBank/DDBJ databases">
        <authorList>
            <person name="Varghese N."/>
            <person name="Submissions S."/>
        </authorList>
    </citation>
    <scope>NUCLEOTIDE SEQUENCE [LARGE SCALE GENOMIC DNA]</scope>
    <source>
        <strain evidence="12">CGMCC 4.5579</strain>
    </source>
</reference>
<dbReference type="PROSITE" id="PS51892">
    <property type="entry name" value="SUBTILASE"/>
    <property type="match status" value="1"/>
</dbReference>
<keyword evidence="9" id="KW-0732">Signal</keyword>
<evidence type="ECO:0000256" key="3">
    <source>
        <dbReference type="ARBA" id="ARBA00022801"/>
    </source>
</evidence>
<sequence>MRRQIAAALVAAIAFVLVGPTGGTPSQATPPDDTPVSAPRNWVTLITGDRVAVQVSGGRTALRVEPAPRAQPVPFQQFTRNGDSYLVPADAARMVQTGLLDRELFNVTGLIRQGYDDAHTPTVPLLVQHADGAAFTRAAPPAGSTVRRTLPAFAMTALDERKTDAAQFWRGLVAGQQTRAAGVRKVWLNGRVHANLDESVPQIGAPTAWESGLTGRGVRVAVLDSGVDTDHPDLVGKVDVSKDFSGKGSVEDGNGHGTHVASTIAGSGAASEGRYKGVAPDASLAVGKVLDDSGSATFDAVIAGMEWAAAETGAKVVNMSLGADPGSDGTDPVSAAVNSLTREHGTLFVVSAGNFGRPESVGSPAAADAALAVASVSKQDQLSPFSSRGPRGGDGAVKPEIAAPGGGIVAARPAGVEPIGEPVGDAYQSLDGTSMAAPHVAGSAAILAQQHPDWAPDLLKDALVSSAVAIDDAGPFEVGAGRADIARATSTPIIATSSVSAFLPWPNEGTEQKQTVTWHNGGAEPVTLDLRADLPGAPDGLLELSAPSVTVPANASASVELTVTAQAGKAGTYSGTLTAGTADGSITTRTALSVRQAEELFDLTIRTIDRDGKPAPDARASVTIINLDTGDLWFGGRGTFRLPHGRYTVNSDIRTPQQGTELSHSFISHPEFVLDGDTTQVLDARTGLRFSAEPDNVAARGGTQSIHGLNKVRDCACTYSFFLDVNPRFHEVYAATVPGTRSAGFAMGLGRRATEPTLELTANDGQPFDVEVNWLEQGPAENVKLPVAHGGAGTPEDLAKIDAAGRLVVFDVAPGTPRDEWFRRVDNIKAAGGKLAMLRFLDNAPSLAQADDEQPPAFALPTMYSTPGSVTAERFATYARTAGATASYANRPFTDLRYELAYGVEGQVTTPQVHRPKTRDLTEVRTAYHDNAPGAVHFWAAWRFFGTTVGSLYLQPAASGQVRTEYFTPGTWDLLWSSARRGELTDTREFAARGRHAIAWNKAVAGPSLRGLTMTYIGEEPRPWAWRKDDVFDLSLPMYGDAAGRPRQLRTADGVTGSISLYQGGTLVRTVPDPTRATIPVPSEDGAYRLVAESHRADESWPLWTKVSAEWTFHSSAAGDRKALPLLNARLAPDVDVHNRAPGNRAFTFPAYVERQDGDANVTKLTVEVSYDDGSTWRQARVRSRGDHWTVLVKHPATGYASLRATATDTDGNTVRQTVLRAYQIGK</sequence>
<evidence type="ECO:0000256" key="1">
    <source>
        <dbReference type="ARBA" id="ARBA00011073"/>
    </source>
</evidence>
<dbReference type="InterPro" id="IPR015500">
    <property type="entry name" value="Peptidase_S8_subtilisin-rel"/>
</dbReference>